<evidence type="ECO:0000313" key="6">
    <source>
        <dbReference type="Proteomes" id="UP000001879"/>
    </source>
</evidence>
<organism evidence="4 6">
    <name type="scientific">Natrialba magadii (strain ATCC 43099 / DSM 3394 / CCM 3739 / CIP 104546 / IAM 13178 / JCM 8861 / NBRC 102185 / NCIMB 2190 / MS3)</name>
    <name type="common">Natronobacterium magadii</name>
    <dbReference type="NCBI Taxonomy" id="547559"/>
    <lineage>
        <taxon>Archaea</taxon>
        <taxon>Methanobacteriati</taxon>
        <taxon>Methanobacteriota</taxon>
        <taxon>Stenosarchaea group</taxon>
        <taxon>Halobacteria</taxon>
        <taxon>Halobacteriales</taxon>
        <taxon>Natrialbaceae</taxon>
        <taxon>Natrialba</taxon>
    </lineage>
</organism>
<dbReference type="CDD" id="cd00515">
    <property type="entry name" value="HAM1"/>
    <property type="match status" value="1"/>
</dbReference>
<dbReference type="InterPro" id="IPR029001">
    <property type="entry name" value="ITPase-like_fam"/>
</dbReference>
<dbReference type="STRING" id="547559.Nmag_1277"/>
<accession>D3SSD1</accession>
<comment type="similarity">
    <text evidence="1 3">Belongs to the HAM1 NTPase family.</text>
</comment>
<dbReference type="SUPFAM" id="SSF52972">
    <property type="entry name" value="ITPase-like"/>
    <property type="match status" value="1"/>
</dbReference>
<dbReference type="HOGENOM" id="CLU_082080_1_1_2"/>
<dbReference type="NCBIfam" id="TIGR00042">
    <property type="entry name" value="RdgB/HAM1 family non-canonical purine NTP pyrophosphatase"/>
    <property type="match status" value="1"/>
</dbReference>
<sequence length="223" mass="24321">MSGTVRAIWAASPDSWSRTRNSSPLPRTATDGYIPAAAAASNMAIRFVTGNDGKAREARAYLDGIEAVEQVPYDYTEIQSDSLEEIAIQGAEEAHAELEGEDPILVGDTGLFVDALGGFPGPYSAYVEDTVGVERLWRLVEPEDNHRARFKTVLGFTDGERTETFEGTLAGTIVSPRGDDGFGYDPIFEFNGQTLAEMDIEEKNAISHRGRALATFSDWYADQ</sequence>
<evidence type="ECO:0000256" key="3">
    <source>
        <dbReference type="RuleBase" id="RU003781"/>
    </source>
</evidence>
<dbReference type="GO" id="GO:0005737">
    <property type="term" value="C:cytoplasm"/>
    <property type="evidence" value="ECO:0007669"/>
    <property type="project" value="TreeGrafter"/>
</dbReference>
<dbReference type="GO" id="GO:0047429">
    <property type="term" value="F:nucleoside triphosphate diphosphatase activity"/>
    <property type="evidence" value="ECO:0007669"/>
    <property type="project" value="InterPro"/>
</dbReference>
<dbReference type="Gene3D" id="3.90.950.10">
    <property type="match status" value="1"/>
</dbReference>
<reference evidence="4" key="4">
    <citation type="submission" date="2016-09" db="EMBL/GenBank/DDBJ databases">
        <authorList>
            <person name="Pfeiffer F."/>
        </authorList>
    </citation>
    <scope>NUCLEOTIDE SEQUENCE</scope>
    <source>
        <strain evidence="4">ATCC 43099</strain>
    </source>
</reference>
<evidence type="ECO:0000256" key="2">
    <source>
        <dbReference type="ARBA" id="ARBA00022801"/>
    </source>
</evidence>
<dbReference type="InterPro" id="IPR002637">
    <property type="entry name" value="RdgB/HAM1"/>
</dbReference>
<protein>
    <submittedName>
        <fullName evidence="4 5">Non-canonical purine NTP pyrophosphatase</fullName>
        <ecNumber evidence="4">3.6.1.19</ecNumber>
    </submittedName>
</protein>
<dbReference type="EMBL" id="AOHS01000059">
    <property type="protein sequence ID" value="ELY24442.1"/>
    <property type="molecule type" value="Genomic_DNA"/>
</dbReference>
<keyword evidence="2 3" id="KW-0378">Hydrolase</keyword>
<dbReference type="AlphaFoldDB" id="D3SSD1"/>
<dbReference type="PANTHER" id="PTHR11067">
    <property type="entry name" value="INOSINE TRIPHOSPHATE PYROPHOSPHATASE/HAM1 PROTEIN"/>
    <property type="match status" value="1"/>
</dbReference>
<dbReference type="EC" id="3.6.1.19" evidence="4"/>
<dbReference type="PANTHER" id="PTHR11067:SF9">
    <property type="entry name" value="INOSINE TRIPHOSPHATE PYROPHOSPHATASE"/>
    <property type="match status" value="1"/>
</dbReference>
<evidence type="ECO:0000256" key="1">
    <source>
        <dbReference type="ARBA" id="ARBA00008023"/>
    </source>
</evidence>
<reference evidence="4 6" key="2">
    <citation type="journal article" date="2012" name="BMC Genomics">
        <title>A comparative genomics perspective on the genetic content of the alkaliphilic haloarchaeon Natrialba magadii ATCC 43099T.</title>
        <authorList>
            <person name="Siddaramappa S."/>
            <person name="Challacombe J.F."/>
            <person name="Decastro R.E."/>
            <person name="Pfeiffer F."/>
            <person name="Sastre D.E."/>
            <person name="Gimenez M.I."/>
            <person name="Paggi R.A."/>
            <person name="Detter J.C."/>
            <person name="Davenport K.W."/>
            <person name="Goodwin L.A."/>
            <person name="Kyrpides N."/>
            <person name="Tapia R."/>
            <person name="Pitluck S."/>
            <person name="Lucas S."/>
            <person name="Woyke T."/>
            <person name="Maupin-Furlow J.A."/>
        </authorList>
    </citation>
    <scope>NUCLEOTIDE SEQUENCE [LARGE SCALE GENOMIC DNA]</scope>
    <source>
        <strain evidence="4">ATCC 43099</strain>
        <strain evidence="6">ATCC 43099 / DSM 3394 / CCM 3739 / CIP 104546 / IAM 13178 / JCM 8861 / NBRC 102185 / NCIMB 2190 / MS3</strain>
    </source>
</reference>
<reference evidence="6" key="1">
    <citation type="submission" date="2010-02" db="EMBL/GenBank/DDBJ databases">
        <title>Complete sequence of chromosome of Natrialba magadii ATCC 43099.</title>
        <authorList>
            <consortium name="US DOE Joint Genome Institute"/>
            <person name="Lucas S."/>
            <person name="Copeland A."/>
            <person name="Lapidus A."/>
            <person name="Cheng J.-F."/>
            <person name="Bruce D."/>
            <person name="Goodwin L."/>
            <person name="Pitluck S."/>
            <person name="Davenport K."/>
            <person name="Saunders E."/>
            <person name="Detter J.C."/>
            <person name="Han C."/>
            <person name="Tapia R."/>
            <person name="Land M."/>
            <person name="Hauser L."/>
            <person name="Kyrpides N."/>
            <person name="Mikhailova N."/>
            <person name="De Castro R.E."/>
            <person name="Maupin-Furlow J.A."/>
            <person name="Woyke T."/>
        </authorList>
    </citation>
    <scope>NUCLEOTIDE SEQUENCE [LARGE SCALE GENOMIC DNA]</scope>
    <source>
        <strain evidence="6">ATCC 43099 / DSM 3394 / CCM 3739 / CIP 104546 / IAM 13178 / JCM 8861 / NBRC 102185 / NCIMB 2190 / MS3</strain>
    </source>
</reference>
<dbReference type="KEGG" id="nmg:Nmag_1277"/>
<dbReference type="PATRIC" id="fig|547559.17.peg.3729"/>
<evidence type="ECO:0000313" key="4">
    <source>
        <dbReference type="EMBL" id="ADD04857.1"/>
    </source>
</evidence>
<dbReference type="Proteomes" id="UP000011543">
    <property type="component" value="Unassembled WGS sequence"/>
</dbReference>
<dbReference type="GO" id="GO:0009143">
    <property type="term" value="P:nucleoside triphosphate catabolic process"/>
    <property type="evidence" value="ECO:0007669"/>
    <property type="project" value="InterPro"/>
</dbReference>
<dbReference type="eggNOG" id="arCOG04184">
    <property type="taxonomic scope" value="Archaea"/>
</dbReference>
<name>D3SSD1_NATMM</name>
<dbReference type="Proteomes" id="UP000001879">
    <property type="component" value="Chromosome"/>
</dbReference>
<proteinExistence type="inferred from homology"/>
<dbReference type="PaxDb" id="547559-Nmag_1277"/>
<keyword evidence="6" id="KW-1185">Reference proteome</keyword>
<gene>
    <name evidence="4" type="primary">ham1</name>
    <name evidence="4" type="ordered locus">Nmag_1277</name>
    <name evidence="5" type="ORF">C500_18905</name>
</gene>
<evidence type="ECO:0000313" key="5">
    <source>
        <dbReference type="EMBL" id="ELY24442.1"/>
    </source>
</evidence>
<evidence type="ECO:0000313" key="7">
    <source>
        <dbReference type="Proteomes" id="UP000011543"/>
    </source>
</evidence>
<reference evidence="5 7" key="3">
    <citation type="journal article" date="2014" name="PLoS Genet.">
        <title>Phylogenetically driven sequencing of extremely halophilic archaea reveals strategies for static and dynamic osmo-response.</title>
        <authorList>
            <person name="Becker E.A."/>
            <person name="Seitzer P.M."/>
            <person name="Tritt A."/>
            <person name="Larsen D."/>
            <person name="Krusor M."/>
            <person name="Yao A.I."/>
            <person name="Wu D."/>
            <person name="Madern D."/>
            <person name="Eisen J.A."/>
            <person name="Darling A.E."/>
            <person name="Facciotti M.T."/>
        </authorList>
    </citation>
    <scope>NUCLEOTIDE SEQUENCE [LARGE SCALE GENOMIC DNA]</scope>
    <source>
        <strain evidence="7">ATCC 43099 / DSM 3394 / CCM 3739 / CIP 104546 / IAM 13178 / JCM 8861 / NBRC 102185 / NCIMB 2190 / MS3</strain>
        <strain evidence="5">MS-3</strain>
    </source>
</reference>
<dbReference type="EMBL" id="CP001932">
    <property type="protein sequence ID" value="ADD04857.1"/>
    <property type="molecule type" value="Genomic_DNA"/>
</dbReference>
<dbReference type="Pfam" id="PF01725">
    <property type="entry name" value="Ham1p_like"/>
    <property type="match status" value="1"/>
</dbReference>